<dbReference type="Proteomes" id="UP001207228">
    <property type="component" value="Unassembled WGS sequence"/>
</dbReference>
<organism evidence="1 2">
    <name type="scientific">Pontibacter anaerobius</name>
    <dbReference type="NCBI Taxonomy" id="2993940"/>
    <lineage>
        <taxon>Bacteria</taxon>
        <taxon>Pseudomonadati</taxon>
        <taxon>Bacteroidota</taxon>
        <taxon>Cytophagia</taxon>
        <taxon>Cytophagales</taxon>
        <taxon>Hymenobacteraceae</taxon>
        <taxon>Pontibacter</taxon>
    </lineage>
</organism>
<evidence type="ECO:0000313" key="2">
    <source>
        <dbReference type="Proteomes" id="UP001207228"/>
    </source>
</evidence>
<evidence type="ECO:0000313" key="1">
    <source>
        <dbReference type="EMBL" id="MCX2739306.1"/>
    </source>
</evidence>
<dbReference type="RefSeq" id="WP_266051365.1">
    <property type="nucleotide sequence ID" value="NZ_JAPFQO010000002.1"/>
</dbReference>
<dbReference type="EMBL" id="JAPFQO010000002">
    <property type="protein sequence ID" value="MCX2739306.1"/>
    <property type="molecule type" value="Genomic_DNA"/>
</dbReference>
<name>A0ABT3RCR0_9BACT</name>
<accession>A0ABT3RCR0</accession>
<dbReference type="InterPro" id="IPR046674">
    <property type="entry name" value="DUF6544"/>
</dbReference>
<protein>
    <submittedName>
        <fullName evidence="1">Uncharacterized protein</fullName>
    </submittedName>
</protein>
<gene>
    <name evidence="1" type="ORF">OO017_05055</name>
</gene>
<keyword evidence="2" id="KW-1185">Reference proteome</keyword>
<proteinExistence type="predicted"/>
<reference evidence="1 2" key="1">
    <citation type="submission" date="2022-11" db="EMBL/GenBank/DDBJ databases">
        <title>The characterization of three novel Bacteroidetes species and genomic analysis of their roles in tidal elemental geochemical cycles.</title>
        <authorList>
            <person name="Ma K.-J."/>
        </authorList>
    </citation>
    <scope>NUCLEOTIDE SEQUENCE [LARGE SCALE GENOMIC DNA]</scope>
    <source>
        <strain evidence="1 2">M82</strain>
    </source>
</reference>
<dbReference type="Pfam" id="PF20181">
    <property type="entry name" value="DUF6544"/>
    <property type="match status" value="1"/>
</dbReference>
<comment type="caution">
    <text evidence="1">The sequence shown here is derived from an EMBL/GenBank/DDBJ whole genome shotgun (WGS) entry which is preliminary data.</text>
</comment>
<sequence>MSLRKLYEEGLKEALADNYLDHPRKYFTHQDFNNIPFILKNYLESCGYIGSPKHQNILLHFEDAEIKMKPGKKWLHLTCQQFNSAYPPVRIALLQSKLYGFVQFGAIDRYQHGHGDMHVKLAGLTINKNSGMEMDRAALVTYLAESILLPAALLQNNISWQAIAADHIKASLTDAGMTVTGEFYFNKNNQLHRFKTEDRFFSEGAEYVRRPWSAFYEKFEERNGIRMPTSIRAVWHMPDNQDFEYFRAIIKKVDYNLSSPKS</sequence>